<sequence>MQLLILAGALAMAMAAPQNYAAQPQYQTTPATILQQDTQVNPDGSYQYSFQTSNGIAAQESGFLKNAGNPEAEVQVAQGAYTYTGADGNPYSLQYTADEEGFKPSANYLPTPPPIPAEIVKALEFLASQPKIDYDDKGFPLGQRRF</sequence>
<dbReference type="KEGG" id="dci:103514153"/>
<name>A0A1S3DGD9_DIACI</name>
<dbReference type="InterPro" id="IPR000618">
    <property type="entry name" value="Insect_cuticle"/>
</dbReference>
<protein>
    <submittedName>
        <fullName evidence="5">Endocuticle structural glycoprotein SgAbd-2-like</fullName>
    </submittedName>
</protein>
<dbReference type="OMA" id="AHPEQDN"/>
<dbReference type="InterPro" id="IPR031311">
    <property type="entry name" value="CHIT_BIND_RR_consensus"/>
</dbReference>
<dbReference type="GO" id="GO:0062129">
    <property type="term" value="C:chitin-based extracellular matrix"/>
    <property type="evidence" value="ECO:0007669"/>
    <property type="project" value="TreeGrafter"/>
</dbReference>
<dbReference type="PROSITE" id="PS00233">
    <property type="entry name" value="CHIT_BIND_RR_1"/>
    <property type="match status" value="1"/>
</dbReference>
<keyword evidence="3" id="KW-0732">Signal</keyword>
<evidence type="ECO:0000256" key="3">
    <source>
        <dbReference type="SAM" id="SignalP"/>
    </source>
</evidence>
<dbReference type="PANTHER" id="PTHR10380">
    <property type="entry name" value="CUTICLE PROTEIN"/>
    <property type="match status" value="1"/>
</dbReference>
<feature type="chain" id="PRO_5013317815" evidence="3">
    <location>
        <begin position="16"/>
        <end position="146"/>
    </location>
</feature>
<dbReference type="AlphaFoldDB" id="A0A1S3DGD9"/>
<evidence type="ECO:0000256" key="2">
    <source>
        <dbReference type="PROSITE-ProRule" id="PRU00497"/>
    </source>
</evidence>
<dbReference type="InterPro" id="IPR050468">
    <property type="entry name" value="Cuticle_Struct_Prot"/>
</dbReference>
<keyword evidence="1 2" id="KW-0193">Cuticle</keyword>
<accession>A0A1S3DGD9</accession>
<organism evidence="4 5">
    <name type="scientific">Diaphorina citri</name>
    <name type="common">Asian citrus psyllid</name>
    <dbReference type="NCBI Taxonomy" id="121845"/>
    <lineage>
        <taxon>Eukaryota</taxon>
        <taxon>Metazoa</taxon>
        <taxon>Ecdysozoa</taxon>
        <taxon>Arthropoda</taxon>
        <taxon>Hexapoda</taxon>
        <taxon>Insecta</taxon>
        <taxon>Pterygota</taxon>
        <taxon>Neoptera</taxon>
        <taxon>Paraneoptera</taxon>
        <taxon>Hemiptera</taxon>
        <taxon>Sternorrhyncha</taxon>
        <taxon>Psylloidea</taxon>
        <taxon>Psyllidae</taxon>
        <taxon>Diaphorininae</taxon>
        <taxon>Diaphorina</taxon>
    </lineage>
</organism>
<dbReference type="PROSITE" id="PS51155">
    <property type="entry name" value="CHIT_BIND_RR_2"/>
    <property type="match status" value="1"/>
</dbReference>
<evidence type="ECO:0000313" key="4">
    <source>
        <dbReference type="Proteomes" id="UP000079169"/>
    </source>
</evidence>
<dbReference type="GeneID" id="103514153"/>
<dbReference type="RefSeq" id="XP_008480455.1">
    <property type="nucleotide sequence ID" value="XM_008482233.3"/>
</dbReference>
<dbReference type="PRINTS" id="PR00947">
    <property type="entry name" value="CUTICLE"/>
</dbReference>
<proteinExistence type="predicted"/>
<dbReference type="PaxDb" id="121845-A0A1S3DGD9"/>
<gene>
    <name evidence="5" type="primary">LOC103514153</name>
</gene>
<reference evidence="5" key="1">
    <citation type="submission" date="2025-08" db="UniProtKB">
        <authorList>
            <consortium name="RefSeq"/>
        </authorList>
    </citation>
    <scope>IDENTIFICATION</scope>
</reference>
<dbReference type="STRING" id="121845.A0A1S3DGD9"/>
<evidence type="ECO:0000256" key="1">
    <source>
        <dbReference type="ARBA" id="ARBA00022460"/>
    </source>
</evidence>
<dbReference type="Pfam" id="PF00379">
    <property type="entry name" value="Chitin_bind_4"/>
    <property type="match status" value="1"/>
</dbReference>
<keyword evidence="4" id="KW-1185">Reference proteome</keyword>
<dbReference type="OrthoDB" id="6372059at2759"/>
<feature type="signal peptide" evidence="3">
    <location>
        <begin position="1"/>
        <end position="15"/>
    </location>
</feature>
<evidence type="ECO:0000313" key="5">
    <source>
        <dbReference type="RefSeq" id="XP_008480455.1"/>
    </source>
</evidence>
<dbReference type="Proteomes" id="UP000079169">
    <property type="component" value="Unplaced"/>
</dbReference>
<dbReference type="GO" id="GO:0008010">
    <property type="term" value="F:structural constituent of chitin-based larval cuticle"/>
    <property type="evidence" value="ECO:0007669"/>
    <property type="project" value="TreeGrafter"/>
</dbReference>
<dbReference type="PANTHER" id="PTHR10380:SF173">
    <property type="entry name" value="CUTICULAR PROTEIN 47EF, ISOFORM C-RELATED"/>
    <property type="match status" value="1"/>
</dbReference>